<dbReference type="EC" id="3.6.4.13" evidence="5"/>
<dbReference type="SMART" id="SM00490">
    <property type="entry name" value="HELICc"/>
    <property type="match status" value="1"/>
</dbReference>
<dbReference type="Pfam" id="PF00270">
    <property type="entry name" value="DEAD"/>
    <property type="match status" value="1"/>
</dbReference>
<comment type="similarity">
    <text evidence="5">Belongs to the DEAD box helicase family.</text>
</comment>
<dbReference type="OrthoDB" id="193716at2759"/>
<dbReference type="SMART" id="SM00487">
    <property type="entry name" value="DEXDc"/>
    <property type="match status" value="1"/>
</dbReference>
<sequence length="689" mass="76677">MATPWMRAALASSSVLLRASRPGRVLSKRAALSSLRLASTAATQSLLTPSRTEVDSEETDEDGASAVGNHQPKFATLAGKVSAQTLRAISGIFKIDTMSVVQTVVLPLLPNLAEPYNPQNKEARDLLVKARTGTGKTLAFLIPAVEARMKALDAAGKQAVIDAGLKNDHHIEMRAQRALSRETAGTLIISPTRELATQIANEALRLTTRHEGFEVRLFVGGTSKRMQMRDWMRGRRDIVVATPGRMRDLLENEPEVAKGMKDCKMLILDEADTLLEMGFREDIQAITSYIAKTPERQTFLFSATVSREIQQIARATLDRNHRFIDCVPVDSSPVHAHVPQYHTVLPTAAHQIPHILRLLAHDQLLHPGKSKTIIFLPTTKLTQLFSTFIRELSSMCLPAGRNTRIYEIHSKRTMESRSKTSQQFRMDKGNSVLISSDVSARGVDYPGVTRVIQVGIPSSTDQYVHRVGRTGRGRDKVGRADLVLLPWEIGFVTWQLTDIPLRPVTVTELTSQVKQLCEEQNPDAAVVIDDMDAEVKRLMAKLDPEAIKETLASVLGYYVGKSGELRVQKTVIVEGLKQWTVEACGLSSPPYISDSFLEKLGMSDGRTKNFGTNRRFSYSSDGPAWQMRGNVEKNRHRMGTERRESERERRGGGSYGGSSYGDRPRYDRDDRPRRSYGFDSRPSGRPESF</sequence>
<dbReference type="RefSeq" id="XP_007394047.1">
    <property type="nucleotide sequence ID" value="XM_007393985.1"/>
</dbReference>
<evidence type="ECO:0000313" key="9">
    <source>
        <dbReference type="EMBL" id="EKM56590.1"/>
    </source>
</evidence>
<comment type="function">
    <text evidence="5">RNA helicase.</text>
</comment>
<dbReference type="KEGG" id="pco:PHACADRAFT_27393"/>
<dbReference type="PANTHER" id="PTHR24031">
    <property type="entry name" value="RNA HELICASE"/>
    <property type="match status" value="1"/>
</dbReference>
<evidence type="ECO:0000256" key="3">
    <source>
        <dbReference type="ARBA" id="ARBA00022840"/>
    </source>
</evidence>
<evidence type="ECO:0000313" key="10">
    <source>
        <dbReference type="Proteomes" id="UP000008370"/>
    </source>
</evidence>
<evidence type="ECO:0000256" key="1">
    <source>
        <dbReference type="ARBA" id="ARBA00022741"/>
    </source>
</evidence>
<evidence type="ECO:0000256" key="2">
    <source>
        <dbReference type="ARBA" id="ARBA00022801"/>
    </source>
</evidence>
<dbReference type="GO" id="GO:0005524">
    <property type="term" value="F:ATP binding"/>
    <property type="evidence" value="ECO:0007669"/>
    <property type="project" value="UniProtKB-UniRule"/>
</dbReference>
<evidence type="ECO:0000259" key="7">
    <source>
        <dbReference type="PROSITE" id="PS51192"/>
    </source>
</evidence>
<dbReference type="InterPro" id="IPR001650">
    <property type="entry name" value="Helicase_C-like"/>
</dbReference>
<protein>
    <recommendedName>
        <fullName evidence="5">ATP-dependent RNA helicase</fullName>
        <ecNumber evidence="5">3.6.4.13</ecNumber>
    </recommendedName>
</protein>
<dbReference type="SUPFAM" id="SSF52540">
    <property type="entry name" value="P-loop containing nucleoside triphosphate hydrolases"/>
    <property type="match status" value="1"/>
</dbReference>
<dbReference type="GO" id="GO:0003723">
    <property type="term" value="F:RNA binding"/>
    <property type="evidence" value="ECO:0007669"/>
    <property type="project" value="UniProtKB-UniRule"/>
</dbReference>
<feature type="compositionally biased region" description="Basic and acidic residues" evidence="6">
    <location>
        <begin position="662"/>
        <end position="673"/>
    </location>
</feature>
<evidence type="ECO:0000256" key="6">
    <source>
        <dbReference type="SAM" id="MobiDB-lite"/>
    </source>
</evidence>
<reference evidence="9 10" key="1">
    <citation type="journal article" date="2012" name="BMC Genomics">
        <title>Comparative genomics of the white-rot fungi, Phanerochaete carnosa and P. chrysosporium, to elucidate the genetic basis of the distinct wood types they colonize.</title>
        <authorList>
            <person name="Suzuki H."/>
            <person name="MacDonald J."/>
            <person name="Syed K."/>
            <person name="Salamov A."/>
            <person name="Hori C."/>
            <person name="Aerts A."/>
            <person name="Henrissat B."/>
            <person name="Wiebenga A."/>
            <person name="vanKuyk P.A."/>
            <person name="Barry K."/>
            <person name="Lindquist E."/>
            <person name="LaButti K."/>
            <person name="Lapidus A."/>
            <person name="Lucas S."/>
            <person name="Coutinho P."/>
            <person name="Gong Y."/>
            <person name="Samejima M."/>
            <person name="Mahadevan R."/>
            <person name="Abou-Zaid M."/>
            <person name="de Vries R.P."/>
            <person name="Igarashi K."/>
            <person name="Yadav J.S."/>
            <person name="Grigoriev I.V."/>
            <person name="Master E.R."/>
        </authorList>
    </citation>
    <scope>NUCLEOTIDE SEQUENCE [LARGE SCALE GENOMIC DNA]</scope>
    <source>
        <strain evidence="9 10">HHB-10118-sp</strain>
    </source>
</reference>
<feature type="region of interest" description="Disordered" evidence="6">
    <location>
        <begin position="621"/>
        <end position="689"/>
    </location>
</feature>
<dbReference type="CDD" id="cd18787">
    <property type="entry name" value="SF2_C_DEAD"/>
    <property type="match status" value="1"/>
</dbReference>
<dbReference type="Pfam" id="PF00271">
    <property type="entry name" value="Helicase_C"/>
    <property type="match status" value="1"/>
</dbReference>
<dbReference type="STRING" id="650164.K5WBJ3"/>
<dbReference type="GO" id="GO:0016787">
    <property type="term" value="F:hydrolase activity"/>
    <property type="evidence" value="ECO:0007669"/>
    <property type="project" value="UniProtKB-KW"/>
</dbReference>
<proteinExistence type="inferred from homology"/>
<gene>
    <name evidence="9" type="ORF">PHACADRAFT_27393</name>
</gene>
<name>K5WBJ3_PHACS</name>
<keyword evidence="3 5" id="KW-0067">ATP-binding</keyword>
<dbReference type="PROSITE" id="PS51194">
    <property type="entry name" value="HELICASE_CTER"/>
    <property type="match status" value="1"/>
</dbReference>
<keyword evidence="2 5" id="KW-0378">Hydrolase</keyword>
<dbReference type="InterPro" id="IPR014001">
    <property type="entry name" value="Helicase_ATP-bd"/>
</dbReference>
<keyword evidence="4 5" id="KW-0694">RNA-binding</keyword>
<keyword evidence="10" id="KW-1185">Reference proteome</keyword>
<organism evidence="9 10">
    <name type="scientific">Phanerochaete carnosa (strain HHB-10118-sp)</name>
    <name type="common">White-rot fungus</name>
    <name type="synonym">Peniophora carnosa</name>
    <dbReference type="NCBI Taxonomy" id="650164"/>
    <lineage>
        <taxon>Eukaryota</taxon>
        <taxon>Fungi</taxon>
        <taxon>Dikarya</taxon>
        <taxon>Basidiomycota</taxon>
        <taxon>Agaricomycotina</taxon>
        <taxon>Agaricomycetes</taxon>
        <taxon>Polyporales</taxon>
        <taxon>Phanerochaetaceae</taxon>
        <taxon>Phanerochaete</taxon>
    </lineage>
</organism>
<dbReference type="EMBL" id="JH930471">
    <property type="protein sequence ID" value="EKM56590.1"/>
    <property type="molecule type" value="Genomic_DNA"/>
</dbReference>
<feature type="domain" description="Helicase ATP-binding" evidence="7">
    <location>
        <begin position="117"/>
        <end position="323"/>
    </location>
</feature>
<accession>K5WBJ3</accession>
<dbReference type="AlphaFoldDB" id="K5WBJ3"/>
<dbReference type="GeneID" id="18919500"/>
<evidence type="ECO:0000256" key="5">
    <source>
        <dbReference type="RuleBase" id="RU365068"/>
    </source>
</evidence>
<comment type="catalytic activity">
    <reaction evidence="5">
        <text>ATP + H2O = ADP + phosphate + H(+)</text>
        <dbReference type="Rhea" id="RHEA:13065"/>
        <dbReference type="ChEBI" id="CHEBI:15377"/>
        <dbReference type="ChEBI" id="CHEBI:15378"/>
        <dbReference type="ChEBI" id="CHEBI:30616"/>
        <dbReference type="ChEBI" id="CHEBI:43474"/>
        <dbReference type="ChEBI" id="CHEBI:456216"/>
        <dbReference type="EC" id="3.6.4.13"/>
    </reaction>
</comment>
<dbReference type="Proteomes" id="UP000008370">
    <property type="component" value="Unassembled WGS sequence"/>
</dbReference>
<feature type="compositionally biased region" description="Basic and acidic residues" evidence="6">
    <location>
        <begin position="630"/>
        <end position="651"/>
    </location>
</feature>
<keyword evidence="1 5" id="KW-0547">Nucleotide-binding</keyword>
<dbReference type="InParanoid" id="K5WBJ3"/>
<dbReference type="InterPro" id="IPR011545">
    <property type="entry name" value="DEAD/DEAH_box_helicase_dom"/>
</dbReference>
<feature type="domain" description="Helicase C-terminal" evidence="8">
    <location>
        <begin position="360"/>
        <end position="539"/>
    </location>
</feature>
<keyword evidence="5" id="KW-0347">Helicase</keyword>
<feature type="region of interest" description="Disordered" evidence="6">
    <location>
        <begin position="46"/>
        <end position="69"/>
    </location>
</feature>
<dbReference type="InterPro" id="IPR027417">
    <property type="entry name" value="P-loop_NTPase"/>
</dbReference>
<dbReference type="HOGENOM" id="CLU_003041_26_6_1"/>
<comment type="domain">
    <text evidence="5">The Q motif is unique to and characteristic of the DEAD box family of RNA helicases and controls ATP binding and hydrolysis.</text>
</comment>
<dbReference type="GO" id="GO:0003724">
    <property type="term" value="F:RNA helicase activity"/>
    <property type="evidence" value="ECO:0007669"/>
    <property type="project" value="UniProtKB-EC"/>
</dbReference>
<evidence type="ECO:0000256" key="4">
    <source>
        <dbReference type="ARBA" id="ARBA00022884"/>
    </source>
</evidence>
<dbReference type="Gene3D" id="3.40.50.300">
    <property type="entry name" value="P-loop containing nucleotide triphosphate hydrolases"/>
    <property type="match status" value="2"/>
</dbReference>
<dbReference type="PROSITE" id="PS51192">
    <property type="entry name" value="HELICASE_ATP_BIND_1"/>
    <property type="match status" value="1"/>
</dbReference>
<evidence type="ECO:0000259" key="8">
    <source>
        <dbReference type="PROSITE" id="PS51194"/>
    </source>
</evidence>